<evidence type="ECO:0000256" key="1">
    <source>
        <dbReference type="SAM" id="Phobius"/>
    </source>
</evidence>
<keyword evidence="3" id="KW-1185">Reference proteome</keyword>
<sequence>MYFLFNLLSVWMPWITECILLLRVFAIFKPNNFVRMAALLAFPVTIKTIRAVLNIVFLAGWKPISNANRLANQFNVGWVLQVSWILELVDNA</sequence>
<name>A0A9P7KK35_9AGAR</name>
<feature type="transmembrane region" description="Helical" evidence="1">
    <location>
        <begin position="38"/>
        <end position="61"/>
    </location>
</feature>
<keyword evidence="1" id="KW-0472">Membrane</keyword>
<dbReference type="AlphaFoldDB" id="A0A9P7KK35"/>
<dbReference type="EMBL" id="JABCKI010000105">
    <property type="protein sequence ID" value="KAG5652694.1"/>
    <property type="molecule type" value="Genomic_DNA"/>
</dbReference>
<dbReference type="Proteomes" id="UP000717328">
    <property type="component" value="Unassembled WGS sequence"/>
</dbReference>
<keyword evidence="1" id="KW-1133">Transmembrane helix</keyword>
<comment type="caution">
    <text evidence="2">The sequence shown here is derived from an EMBL/GenBank/DDBJ whole genome shotgun (WGS) entry which is preliminary data.</text>
</comment>
<reference evidence="2" key="1">
    <citation type="submission" date="2021-02" db="EMBL/GenBank/DDBJ databases">
        <authorList>
            <person name="Nieuwenhuis M."/>
            <person name="Van De Peppel L.J.J."/>
        </authorList>
    </citation>
    <scope>NUCLEOTIDE SEQUENCE</scope>
    <source>
        <strain evidence="2">D49</strain>
    </source>
</reference>
<organism evidence="2 3">
    <name type="scientific">Sphagnurus paluster</name>
    <dbReference type="NCBI Taxonomy" id="117069"/>
    <lineage>
        <taxon>Eukaryota</taxon>
        <taxon>Fungi</taxon>
        <taxon>Dikarya</taxon>
        <taxon>Basidiomycota</taxon>
        <taxon>Agaricomycotina</taxon>
        <taxon>Agaricomycetes</taxon>
        <taxon>Agaricomycetidae</taxon>
        <taxon>Agaricales</taxon>
        <taxon>Tricholomatineae</taxon>
        <taxon>Lyophyllaceae</taxon>
        <taxon>Sphagnurus</taxon>
    </lineage>
</organism>
<reference evidence="2" key="2">
    <citation type="submission" date="2021-10" db="EMBL/GenBank/DDBJ databases">
        <title>Phylogenomics reveals ancestral predisposition of the termite-cultivated fungus Termitomyces towards a domesticated lifestyle.</title>
        <authorList>
            <person name="Auxier B."/>
            <person name="Grum-Grzhimaylo A."/>
            <person name="Cardenas M.E."/>
            <person name="Lodge J.D."/>
            <person name="Laessoe T."/>
            <person name="Pedersen O."/>
            <person name="Smith M.E."/>
            <person name="Kuyper T.W."/>
            <person name="Franco-Molano E.A."/>
            <person name="Baroni T.J."/>
            <person name="Aanen D.K."/>
        </authorList>
    </citation>
    <scope>NUCLEOTIDE SEQUENCE</scope>
    <source>
        <strain evidence="2">D49</strain>
    </source>
</reference>
<feature type="transmembrane region" description="Helical" evidence="1">
    <location>
        <begin position="6"/>
        <end position="26"/>
    </location>
</feature>
<evidence type="ECO:0000313" key="3">
    <source>
        <dbReference type="Proteomes" id="UP000717328"/>
    </source>
</evidence>
<evidence type="ECO:0000313" key="2">
    <source>
        <dbReference type="EMBL" id="KAG5652694.1"/>
    </source>
</evidence>
<dbReference type="OrthoDB" id="2548432at2759"/>
<proteinExistence type="predicted"/>
<keyword evidence="1" id="KW-0812">Transmembrane</keyword>
<protein>
    <submittedName>
        <fullName evidence="2">Uncharacterized protein</fullName>
    </submittedName>
</protein>
<accession>A0A9P7KK35</accession>
<gene>
    <name evidence="2" type="ORF">H0H81_004079</name>
</gene>